<proteinExistence type="predicted"/>
<accession>A0A224Y299</accession>
<sequence length="91" mass="9733">MKCTLCLVTLFLVVALAYSYPAAELAQQQLVEAVWEQPAVEVHASRVKRDHICGVVLPGPLPGLNHEGCNSHCRIQGYKGGVCAGPSCQCV</sequence>
<dbReference type="InterPro" id="IPR036574">
    <property type="entry name" value="Scorpion_toxin-like_sf"/>
</dbReference>
<keyword evidence="2" id="KW-0732">Signal</keyword>
<dbReference type="EMBL" id="GFTR01001264">
    <property type="protein sequence ID" value="JAW15162.1"/>
    <property type="molecule type" value="Transcribed_RNA"/>
</dbReference>
<evidence type="ECO:0000313" key="4">
    <source>
        <dbReference type="EMBL" id="JAW15162.1"/>
    </source>
</evidence>
<keyword evidence="1" id="KW-1015">Disulfide bond</keyword>
<evidence type="ECO:0000256" key="2">
    <source>
        <dbReference type="SAM" id="SignalP"/>
    </source>
</evidence>
<organism evidence="4">
    <name type="scientific">Panstrongylus lignarius</name>
    <dbReference type="NCBI Taxonomy" id="156445"/>
    <lineage>
        <taxon>Eukaryota</taxon>
        <taxon>Metazoa</taxon>
        <taxon>Ecdysozoa</taxon>
        <taxon>Arthropoda</taxon>
        <taxon>Hexapoda</taxon>
        <taxon>Insecta</taxon>
        <taxon>Pterygota</taxon>
        <taxon>Neoptera</taxon>
        <taxon>Paraneoptera</taxon>
        <taxon>Hemiptera</taxon>
        <taxon>Heteroptera</taxon>
        <taxon>Panheteroptera</taxon>
        <taxon>Cimicomorpha</taxon>
        <taxon>Reduviidae</taxon>
        <taxon>Triatominae</taxon>
        <taxon>Panstrongylus</taxon>
    </lineage>
</organism>
<evidence type="ECO:0000259" key="3">
    <source>
        <dbReference type="Pfam" id="PF01097"/>
    </source>
</evidence>
<name>A0A224Y299_9HEMI</name>
<dbReference type="Gene3D" id="3.30.30.10">
    <property type="entry name" value="Knottin, scorpion toxin-like"/>
    <property type="match status" value="1"/>
</dbReference>
<dbReference type="GO" id="GO:0051707">
    <property type="term" value="P:response to other organism"/>
    <property type="evidence" value="ECO:0007669"/>
    <property type="project" value="UniProtKB-ARBA"/>
</dbReference>
<dbReference type="AlphaFoldDB" id="A0A224Y299"/>
<dbReference type="GO" id="GO:0006952">
    <property type="term" value="P:defense response"/>
    <property type="evidence" value="ECO:0007669"/>
    <property type="project" value="InterPro"/>
</dbReference>
<feature type="chain" id="PRO_5011990883" evidence="2">
    <location>
        <begin position="20"/>
        <end position="91"/>
    </location>
</feature>
<feature type="domain" description="Invertebrate defensins family profile" evidence="3">
    <location>
        <begin position="64"/>
        <end position="91"/>
    </location>
</feature>
<protein>
    <submittedName>
        <fullName evidence="4">Putative defensin 2</fullName>
    </submittedName>
</protein>
<dbReference type="InterPro" id="IPR001542">
    <property type="entry name" value="Defensin_invertebrate/fungal"/>
</dbReference>
<dbReference type="Pfam" id="PF01097">
    <property type="entry name" value="Defensin_2"/>
    <property type="match status" value="1"/>
</dbReference>
<evidence type="ECO:0000256" key="1">
    <source>
        <dbReference type="ARBA" id="ARBA00023157"/>
    </source>
</evidence>
<feature type="signal peptide" evidence="2">
    <location>
        <begin position="1"/>
        <end position="19"/>
    </location>
</feature>
<reference evidence="4" key="1">
    <citation type="journal article" date="2018" name="PLoS Negl. Trop. Dis.">
        <title>An insight into the salivary gland and fat body transcriptome of Panstrongylus lignarius (Hemiptera: Heteroptera), the main vector of Chagas disease in Peru.</title>
        <authorList>
            <person name="Nevoa J.C."/>
            <person name="Mendes M.T."/>
            <person name="da Silva M.V."/>
            <person name="Soares S.C."/>
            <person name="Oliveira C.J.F."/>
            <person name="Ribeiro J.M.C."/>
        </authorList>
    </citation>
    <scope>NUCLEOTIDE SEQUENCE</scope>
</reference>